<dbReference type="RefSeq" id="WP_307224282.1">
    <property type="nucleotide sequence ID" value="NZ_CP116940.1"/>
</dbReference>
<dbReference type="Proteomes" id="UP001239167">
    <property type="component" value="Unassembled WGS sequence"/>
</dbReference>
<dbReference type="EMBL" id="JAUSUE010000012">
    <property type="protein sequence ID" value="MDQ0204099.1"/>
    <property type="molecule type" value="Genomic_DNA"/>
</dbReference>
<keyword evidence="2" id="KW-1185">Reference proteome</keyword>
<proteinExistence type="predicted"/>
<gene>
    <name evidence="1" type="ORF">J2S01_001821</name>
</gene>
<organism evidence="1 2">
    <name type="scientific">Pectinatus haikarae</name>
    <dbReference type="NCBI Taxonomy" id="349096"/>
    <lineage>
        <taxon>Bacteria</taxon>
        <taxon>Bacillati</taxon>
        <taxon>Bacillota</taxon>
        <taxon>Negativicutes</taxon>
        <taxon>Selenomonadales</taxon>
        <taxon>Selenomonadaceae</taxon>
        <taxon>Pectinatus</taxon>
    </lineage>
</organism>
<comment type="caution">
    <text evidence="1">The sequence shown here is derived from an EMBL/GenBank/DDBJ whole genome shotgun (WGS) entry which is preliminary data.</text>
</comment>
<accession>A0ABT9Y8M9</accession>
<name>A0ABT9Y8M9_9FIRM</name>
<protein>
    <submittedName>
        <fullName evidence="1">Uncharacterized protein</fullName>
    </submittedName>
</protein>
<reference evidence="1 2" key="1">
    <citation type="submission" date="2023-07" db="EMBL/GenBank/DDBJ databases">
        <title>Genomic Encyclopedia of Type Strains, Phase IV (KMG-IV): sequencing the most valuable type-strain genomes for metagenomic binning, comparative biology and taxonomic classification.</title>
        <authorList>
            <person name="Goeker M."/>
        </authorList>
    </citation>
    <scope>NUCLEOTIDE SEQUENCE [LARGE SCALE GENOMIC DNA]</scope>
    <source>
        <strain evidence="1 2">DSM 16980</strain>
    </source>
</reference>
<evidence type="ECO:0000313" key="2">
    <source>
        <dbReference type="Proteomes" id="UP001239167"/>
    </source>
</evidence>
<sequence>MRRIYALYRGEKNVCDGTIDEIAAHEKLKRFTVYWLSTPTAKKRQEKRSNFNGMRLIFIGNE</sequence>
<evidence type="ECO:0000313" key="1">
    <source>
        <dbReference type="EMBL" id="MDQ0204099.1"/>
    </source>
</evidence>